<reference evidence="1" key="1">
    <citation type="submission" date="2023-07" db="EMBL/GenBank/DDBJ databases">
        <title>Black Yeasts Isolated from many extreme environments.</title>
        <authorList>
            <person name="Coleine C."/>
            <person name="Stajich J.E."/>
            <person name="Selbmann L."/>
        </authorList>
    </citation>
    <scope>NUCLEOTIDE SEQUENCE</scope>
    <source>
        <strain evidence="1">CCFEE 5714</strain>
    </source>
</reference>
<accession>A0ACC3N027</accession>
<protein>
    <submittedName>
        <fullName evidence="1">Uncharacterized protein</fullName>
    </submittedName>
</protein>
<evidence type="ECO:0000313" key="1">
    <source>
        <dbReference type="EMBL" id="KAK3707455.1"/>
    </source>
</evidence>
<keyword evidence="2" id="KW-1185">Reference proteome</keyword>
<dbReference type="EMBL" id="JAUTXU010000110">
    <property type="protein sequence ID" value="KAK3707455.1"/>
    <property type="molecule type" value="Genomic_DNA"/>
</dbReference>
<proteinExistence type="predicted"/>
<sequence>MGSMTTGPRNPTLGRLAGQFMRPFARRKFERAGMFSADSATGIRVIDGVRQRVSSGETCYVVGLGVSGHDAGASLVQHYEDYPEMAISELARRLSLLGVKPSQVAAWATSWDYGIAEAVMARTMFEQLPGSLTFLKPGSATTWNPFERCQEALRAPGLLRHQIGLDVAPPFIMLPHHENHASMAYAAFPFAKSDRATMVAVIDAAGDRGSISHYLARDGKLTELHCNDSVPDSLGIFYTTLSSTQGGWTPSSSEGRYMGAVAWGDQDRHTNPYYRRLREIFHFGPAGQILLNRDLANWQNAGELKPYAPALEAITGPPIPASRMWNPDAILKIESIQHSATTRARVDLAAATQLMFEDGVFHIVDHLIRSTGSDQLVLSGGSALNGIANMKLLDHYDTRWYKRNLGQDTRLKLWVPPTTGDAGVTIGAAYSLALRAHVPLGPNMKHAALCGIPASLGMIESALESEPEVQVERLGNISNEGERLMVADFMAYIIARDGVLGLYQGSAETGPRALGQRSILANPCNPDTQKILNERVKFREAIRPLAPMVTDDQADHFFELSEGAAADDYNAYRYMIMTRKARPVAREKIPSVVHKDGTCRIQIVKQELNPLVYDYLKAMGRRLGAEVSVNTSLNVGGPICQTPAQALATMKRAKALTGLIMVSEEGEVFLVWHAVETSFKDSGGQLRRWLDEYYSPEKQQ</sequence>
<organism evidence="1 2">
    <name type="scientific">Vermiconidia calcicola</name>
    <dbReference type="NCBI Taxonomy" id="1690605"/>
    <lineage>
        <taxon>Eukaryota</taxon>
        <taxon>Fungi</taxon>
        <taxon>Dikarya</taxon>
        <taxon>Ascomycota</taxon>
        <taxon>Pezizomycotina</taxon>
        <taxon>Dothideomycetes</taxon>
        <taxon>Dothideomycetidae</taxon>
        <taxon>Mycosphaerellales</taxon>
        <taxon>Extremaceae</taxon>
        <taxon>Vermiconidia</taxon>
    </lineage>
</organism>
<dbReference type="Proteomes" id="UP001281147">
    <property type="component" value="Unassembled WGS sequence"/>
</dbReference>
<gene>
    <name evidence="1" type="ORF">LTR37_012097</name>
</gene>
<evidence type="ECO:0000313" key="2">
    <source>
        <dbReference type="Proteomes" id="UP001281147"/>
    </source>
</evidence>
<comment type="caution">
    <text evidence="1">The sequence shown here is derived from an EMBL/GenBank/DDBJ whole genome shotgun (WGS) entry which is preliminary data.</text>
</comment>
<name>A0ACC3N027_9PEZI</name>